<feature type="transmembrane region" description="Helical" evidence="10">
    <location>
        <begin position="265"/>
        <end position="285"/>
    </location>
</feature>
<feature type="transmembrane region" description="Helical" evidence="10">
    <location>
        <begin position="385"/>
        <end position="407"/>
    </location>
</feature>
<dbReference type="RefSeq" id="WP_069850796.1">
    <property type="nucleotide sequence ID" value="NZ_CP014859.1"/>
</dbReference>
<dbReference type="InterPro" id="IPR036259">
    <property type="entry name" value="MFS_trans_sf"/>
</dbReference>
<evidence type="ECO:0000256" key="9">
    <source>
        <dbReference type="SAM" id="MobiDB-lite"/>
    </source>
</evidence>
<keyword evidence="5 10" id="KW-1133">Transmembrane helix</keyword>
<dbReference type="Pfam" id="PF07690">
    <property type="entry name" value="MFS_1"/>
    <property type="match status" value="1"/>
</dbReference>
<dbReference type="PANTHER" id="PTHR23513:SF9">
    <property type="entry name" value="ENTEROBACTIN EXPORTER ENTS"/>
    <property type="match status" value="1"/>
</dbReference>
<comment type="subcellular location">
    <subcellularLocation>
        <location evidence="1">Cell inner membrane</location>
        <topology evidence="1">Multi-pass membrane protein</topology>
    </subcellularLocation>
</comment>
<sequence length="470" mass="47735">MRRHAGIYLGSYGFSLLGKGIAGVIMPLLVLERTGDVLAAGLLATVTTAVSAVVGIFGGLLVDRVDRRRISIAGDLFSALSLTALPIVDAVWGLNLTWFLTLAVIGALFRVPGMTAHETLLPAMVRLGSGRKGALDRLVAIRETMSNVLLLAGPGVGGLFIGLFGLNPTLLLATAGTSLLAAAMTTVIDPRAGVIVRPAANTAEPAPARGAIRGAVHDLLAGWRFLGRSGIVLGTTLISSALVAAISSLQTTLMPAYFTSENLPALAGLTLSALAAGSIVGSLIFTTARGRVSRRTWFVIGMLGTLVGFAALGTMFSPWVVFGAAAFIGLTNAPVSAVLGILTIEATPDELRGRILGAQNALVLGAPALVTAPIAAIAAGVGLPAAGIVLAAITGITALIALVIPVFRSLDDVRAEDEPAVVDADPMEVAQAALNPPMVPSSVPEEPAAQEPSAEEQPGSSATEPAGAVR</sequence>
<dbReference type="InterPro" id="IPR011701">
    <property type="entry name" value="MFS"/>
</dbReference>
<feature type="transmembrane region" description="Helical" evidence="10">
    <location>
        <begin position="170"/>
        <end position="188"/>
    </location>
</feature>
<dbReference type="PROSITE" id="PS50850">
    <property type="entry name" value="MFS"/>
    <property type="match status" value="1"/>
</dbReference>
<name>A0AAC9HSH9_9PSEU</name>
<dbReference type="AlphaFoldDB" id="A0AAC9HSH9"/>
<comment type="similarity">
    <text evidence="7">Belongs to the major facilitator superfamily. Drug:H(+) antiporter-3 (DHA3) (TC 2.A.1.21) family.</text>
</comment>
<feature type="region of interest" description="Disordered" evidence="9">
    <location>
        <begin position="434"/>
        <end position="470"/>
    </location>
</feature>
<keyword evidence="6 10" id="KW-0472">Membrane</keyword>
<evidence type="ECO:0000256" key="2">
    <source>
        <dbReference type="ARBA" id="ARBA00022448"/>
    </source>
</evidence>
<dbReference type="Gene3D" id="1.20.1250.20">
    <property type="entry name" value="MFS general substrate transporter like domains"/>
    <property type="match status" value="1"/>
</dbReference>
<keyword evidence="2" id="KW-0813">Transport</keyword>
<dbReference type="EMBL" id="CP014859">
    <property type="protein sequence ID" value="AOS64555.1"/>
    <property type="molecule type" value="Genomic_DNA"/>
</dbReference>
<feature type="compositionally biased region" description="Low complexity" evidence="9">
    <location>
        <begin position="440"/>
        <end position="458"/>
    </location>
</feature>
<dbReference type="Proteomes" id="UP000095210">
    <property type="component" value="Chromosome"/>
</dbReference>
<evidence type="ECO:0000256" key="7">
    <source>
        <dbReference type="ARBA" id="ARBA00038075"/>
    </source>
</evidence>
<dbReference type="GO" id="GO:0022857">
    <property type="term" value="F:transmembrane transporter activity"/>
    <property type="evidence" value="ECO:0007669"/>
    <property type="project" value="InterPro"/>
</dbReference>
<feature type="transmembrane region" description="Helical" evidence="10">
    <location>
        <begin position="98"/>
        <end position="123"/>
    </location>
</feature>
<dbReference type="PANTHER" id="PTHR23513">
    <property type="entry name" value="INTEGRAL MEMBRANE EFFLUX PROTEIN-RELATED"/>
    <property type="match status" value="1"/>
</dbReference>
<feature type="transmembrane region" description="Helical" evidence="10">
    <location>
        <begin position="322"/>
        <end position="344"/>
    </location>
</feature>
<dbReference type="SUPFAM" id="SSF103473">
    <property type="entry name" value="MFS general substrate transporter"/>
    <property type="match status" value="1"/>
</dbReference>
<feature type="transmembrane region" description="Helical" evidence="10">
    <location>
        <begin position="231"/>
        <end position="253"/>
    </location>
</feature>
<feature type="transmembrane region" description="Helical" evidence="10">
    <location>
        <begin position="12"/>
        <end position="31"/>
    </location>
</feature>
<keyword evidence="3" id="KW-1003">Cell membrane</keyword>
<dbReference type="CDD" id="cd06173">
    <property type="entry name" value="MFS_MefA_like"/>
    <property type="match status" value="1"/>
</dbReference>
<evidence type="ECO:0000256" key="10">
    <source>
        <dbReference type="SAM" id="Phobius"/>
    </source>
</evidence>
<feature type="transmembrane region" description="Helical" evidence="10">
    <location>
        <begin position="356"/>
        <end position="379"/>
    </location>
</feature>
<evidence type="ECO:0000256" key="1">
    <source>
        <dbReference type="ARBA" id="ARBA00004429"/>
    </source>
</evidence>
<proteinExistence type="inferred from homology"/>
<reference evidence="13" key="1">
    <citation type="submission" date="2016-03" db="EMBL/GenBank/DDBJ databases">
        <title>Complete genome sequence of the type strain Actinoalloteichus hymeniacidonis DSM 45092.</title>
        <authorList>
            <person name="Schaffert L."/>
            <person name="Albersmeier A."/>
            <person name="Winkler A."/>
            <person name="Kalinowski J."/>
            <person name="Zotchev S."/>
            <person name="Ruckert C."/>
        </authorList>
    </citation>
    <scope>NUCLEOTIDE SEQUENCE [LARGE SCALE GENOMIC DNA]</scope>
    <source>
        <strain evidence="13">HPA177(T) (DSM 45092(T))</strain>
    </source>
</reference>
<keyword evidence="4 10" id="KW-0812">Transmembrane</keyword>
<organism evidence="12 13">
    <name type="scientific">Actinoalloteichus hymeniacidonis</name>
    <dbReference type="NCBI Taxonomy" id="340345"/>
    <lineage>
        <taxon>Bacteria</taxon>
        <taxon>Bacillati</taxon>
        <taxon>Actinomycetota</taxon>
        <taxon>Actinomycetes</taxon>
        <taxon>Pseudonocardiales</taxon>
        <taxon>Pseudonocardiaceae</taxon>
        <taxon>Actinoalloteichus</taxon>
    </lineage>
</organism>
<dbReference type="GO" id="GO:0005886">
    <property type="term" value="C:plasma membrane"/>
    <property type="evidence" value="ECO:0007669"/>
    <property type="project" value="UniProtKB-SubCell"/>
</dbReference>
<gene>
    <name evidence="12" type="ORF">TL08_18820</name>
</gene>
<dbReference type="KEGG" id="ahm:TL08_18820"/>
<keyword evidence="13" id="KW-1185">Reference proteome</keyword>
<evidence type="ECO:0000256" key="8">
    <source>
        <dbReference type="ARBA" id="ARBA00040914"/>
    </source>
</evidence>
<protein>
    <recommendedName>
        <fullName evidence="8">Multidrug efflux pump Tap</fullName>
    </recommendedName>
</protein>
<dbReference type="InterPro" id="IPR020846">
    <property type="entry name" value="MFS_dom"/>
</dbReference>
<evidence type="ECO:0000259" key="11">
    <source>
        <dbReference type="PROSITE" id="PS50850"/>
    </source>
</evidence>
<accession>A0AAC9HSH9</accession>
<evidence type="ECO:0000256" key="3">
    <source>
        <dbReference type="ARBA" id="ARBA00022475"/>
    </source>
</evidence>
<evidence type="ECO:0000256" key="5">
    <source>
        <dbReference type="ARBA" id="ARBA00022989"/>
    </source>
</evidence>
<evidence type="ECO:0000256" key="4">
    <source>
        <dbReference type="ARBA" id="ARBA00022692"/>
    </source>
</evidence>
<evidence type="ECO:0000256" key="6">
    <source>
        <dbReference type="ARBA" id="ARBA00023136"/>
    </source>
</evidence>
<feature type="domain" description="Major facilitator superfamily (MFS) profile" evidence="11">
    <location>
        <begin position="1"/>
        <end position="409"/>
    </location>
</feature>
<evidence type="ECO:0000313" key="12">
    <source>
        <dbReference type="EMBL" id="AOS64555.1"/>
    </source>
</evidence>
<evidence type="ECO:0000313" key="13">
    <source>
        <dbReference type="Proteomes" id="UP000095210"/>
    </source>
</evidence>
<feature type="transmembrane region" description="Helical" evidence="10">
    <location>
        <begin position="37"/>
        <end position="60"/>
    </location>
</feature>
<feature type="transmembrane region" description="Helical" evidence="10">
    <location>
        <begin position="297"/>
        <end position="316"/>
    </location>
</feature>